<protein>
    <recommendedName>
        <fullName evidence="6">3-methyladenine DNA glycosylase/8-oxoguanine DNA glycosylase</fullName>
    </recommendedName>
</protein>
<keyword evidence="2" id="KW-0234">DNA repair</keyword>
<sequence>MQYRRVPAAPRPSVRVVPTGDVDLAATLRSVVWLPRDPTARLSPGRFERATCTPEGAGTVVVTWEPGSGTARVEASGDGAGWLLERAPRLLGCEDDVTGFDPAGPPLRDLWRRHGRRRIARTGTLWHDLSCLVVQQRISRLDAAEQWRRLVTTHGSPAPGVDGLWAPPAPAALARLSSAALHPLGLERRRASTLVAAGAALAGHQDLADGDVAAGTAALRALPGVGPWTTGCLAALTWGDRDAVVPGDSGIPSLVTWVLAGRPRGDDVAMLELLAPHRPHRYRVLGLVVASGRRPPRTSPRGRREDISEDITRR</sequence>
<keyword evidence="5" id="KW-1185">Reference proteome</keyword>
<dbReference type="Gene3D" id="1.10.340.30">
    <property type="entry name" value="Hypothetical protein, domain 2"/>
    <property type="match status" value="1"/>
</dbReference>
<dbReference type="InterPro" id="IPR011257">
    <property type="entry name" value="DNA_glycosylase"/>
</dbReference>
<proteinExistence type="predicted"/>
<keyword evidence="1" id="KW-0227">DNA damage</keyword>
<feature type="compositionally biased region" description="Basic and acidic residues" evidence="3">
    <location>
        <begin position="302"/>
        <end position="314"/>
    </location>
</feature>
<dbReference type="SUPFAM" id="SSF48150">
    <property type="entry name" value="DNA-glycosylase"/>
    <property type="match status" value="1"/>
</dbReference>
<dbReference type="GO" id="GO:0008725">
    <property type="term" value="F:DNA-3-methyladenine glycosylase activity"/>
    <property type="evidence" value="ECO:0007669"/>
    <property type="project" value="TreeGrafter"/>
</dbReference>
<feature type="region of interest" description="Disordered" evidence="3">
    <location>
        <begin position="292"/>
        <end position="314"/>
    </location>
</feature>
<organism evidence="4 5">
    <name type="scientific">Geodermatophilus saharensis</name>
    <dbReference type="NCBI Taxonomy" id="1137994"/>
    <lineage>
        <taxon>Bacteria</taxon>
        <taxon>Bacillati</taxon>
        <taxon>Actinomycetota</taxon>
        <taxon>Actinomycetes</taxon>
        <taxon>Geodermatophilales</taxon>
        <taxon>Geodermatophilaceae</taxon>
        <taxon>Geodermatophilus</taxon>
    </lineage>
</organism>
<evidence type="ECO:0000256" key="1">
    <source>
        <dbReference type="ARBA" id="ARBA00022763"/>
    </source>
</evidence>
<dbReference type="GO" id="GO:0032993">
    <property type="term" value="C:protein-DNA complex"/>
    <property type="evidence" value="ECO:0007669"/>
    <property type="project" value="TreeGrafter"/>
</dbReference>
<dbReference type="EMBL" id="FZOH01000004">
    <property type="protein sequence ID" value="SNS44182.1"/>
    <property type="molecule type" value="Genomic_DNA"/>
</dbReference>
<dbReference type="GO" id="GO:0032131">
    <property type="term" value="F:alkylated DNA binding"/>
    <property type="evidence" value="ECO:0007669"/>
    <property type="project" value="TreeGrafter"/>
</dbReference>
<dbReference type="GO" id="GO:0005737">
    <property type="term" value="C:cytoplasm"/>
    <property type="evidence" value="ECO:0007669"/>
    <property type="project" value="TreeGrafter"/>
</dbReference>
<evidence type="ECO:0000313" key="4">
    <source>
        <dbReference type="EMBL" id="SNS44182.1"/>
    </source>
</evidence>
<name>A0A239EJV2_9ACTN</name>
<evidence type="ECO:0000313" key="5">
    <source>
        <dbReference type="Proteomes" id="UP000198386"/>
    </source>
</evidence>
<dbReference type="GO" id="GO:0006307">
    <property type="term" value="P:DNA alkylation repair"/>
    <property type="evidence" value="ECO:0007669"/>
    <property type="project" value="TreeGrafter"/>
</dbReference>
<gene>
    <name evidence="4" type="ORF">SAMN04488107_2574</name>
</gene>
<dbReference type="Proteomes" id="UP000198386">
    <property type="component" value="Unassembled WGS sequence"/>
</dbReference>
<dbReference type="PANTHER" id="PTHR43003:SF6">
    <property type="entry name" value="DNA GLYCOSYLASE"/>
    <property type="match status" value="1"/>
</dbReference>
<reference evidence="5" key="1">
    <citation type="submission" date="2017-06" db="EMBL/GenBank/DDBJ databases">
        <authorList>
            <person name="Varghese N."/>
            <person name="Submissions S."/>
        </authorList>
    </citation>
    <scope>NUCLEOTIDE SEQUENCE [LARGE SCALE GENOMIC DNA]</scope>
    <source>
        <strain evidence="5">DSM 45423</strain>
    </source>
</reference>
<dbReference type="InterPro" id="IPR051912">
    <property type="entry name" value="Alkylbase_DNA_Glycosylase/TA"/>
</dbReference>
<dbReference type="GO" id="GO:0006285">
    <property type="term" value="P:base-excision repair, AP site formation"/>
    <property type="evidence" value="ECO:0007669"/>
    <property type="project" value="TreeGrafter"/>
</dbReference>
<accession>A0A239EJV2</accession>
<evidence type="ECO:0008006" key="6">
    <source>
        <dbReference type="Google" id="ProtNLM"/>
    </source>
</evidence>
<dbReference type="PANTHER" id="PTHR43003">
    <property type="entry name" value="DNA-3-METHYLADENINE GLYCOSYLASE"/>
    <property type="match status" value="1"/>
</dbReference>
<evidence type="ECO:0000256" key="2">
    <source>
        <dbReference type="ARBA" id="ARBA00023204"/>
    </source>
</evidence>
<dbReference type="AlphaFoldDB" id="A0A239EJV2"/>
<evidence type="ECO:0000256" key="3">
    <source>
        <dbReference type="SAM" id="MobiDB-lite"/>
    </source>
</evidence>
<dbReference type="GO" id="GO:0043916">
    <property type="term" value="F:DNA-7-methylguanine glycosylase activity"/>
    <property type="evidence" value="ECO:0007669"/>
    <property type="project" value="TreeGrafter"/>
</dbReference>